<comment type="subcellular location">
    <subcellularLocation>
        <location evidence="1">Cell membrane</location>
        <topology evidence="1">Multi-pass membrane protein</topology>
    </subcellularLocation>
</comment>
<keyword evidence="8" id="KW-1185">Reference proteome</keyword>
<feature type="transmembrane region" description="Helical" evidence="6">
    <location>
        <begin position="221"/>
        <end position="239"/>
    </location>
</feature>
<evidence type="ECO:0000256" key="3">
    <source>
        <dbReference type="ARBA" id="ARBA00022692"/>
    </source>
</evidence>
<feature type="transmembrane region" description="Helical" evidence="6">
    <location>
        <begin position="183"/>
        <end position="200"/>
    </location>
</feature>
<dbReference type="InterPro" id="IPR050833">
    <property type="entry name" value="Poly_Biosynth_Transport"/>
</dbReference>
<keyword evidence="4 6" id="KW-1133">Transmembrane helix</keyword>
<feature type="transmembrane region" description="Helical" evidence="6">
    <location>
        <begin position="121"/>
        <end position="137"/>
    </location>
</feature>
<dbReference type="OrthoDB" id="88014at2"/>
<protein>
    <submittedName>
        <fullName evidence="7">Membrane protein involved in the export of O-antigen and teichoic acid</fullName>
    </submittedName>
</protein>
<keyword evidence="2" id="KW-1003">Cell membrane</keyword>
<name>A0A1G8ZKC1_9BACT</name>
<dbReference type="PANTHER" id="PTHR30250">
    <property type="entry name" value="PST FAMILY PREDICTED COLANIC ACID TRANSPORTER"/>
    <property type="match status" value="1"/>
</dbReference>
<feature type="transmembrane region" description="Helical" evidence="6">
    <location>
        <begin position="157"/>
        <end position="177"/>
    </location>
</feature>
<feature type="transmembrane region" description="Helical" evidence="6">
    <location>
        <begin position="370"/>
        <end position="389"/>
    </location>
</feature>
<evidence type="ECO:0000256" key="2">
    <source>
        <dbReference type="ARBA" id="ARBA00022475"/>
    </source>
</evidence>
<dbReference type="PANTHER" id="PTHR30250:SF11">
    <property type="entry name" value="O-ANTIGEN TRANSPORTER-RELATED"/>
    <property type="match status" value="1"/>
</dbReference>
<feature type="transmembrane region" description="Helical" evidence="6">
    <location>
        <begin position="428"/>
        <end position="449"/>
    </location>
</feature>
<dbReference type="GO" id="GO:0005886">
    <property type="term" value="C:plasma membrane"/>
    <property type="evidence" value="ECO:0007669"/>
    <property type="project" value="UniProtKB-SubCell"/>
</dbReference>
<evidence type="ECO:0000256" key="6">
    <source>
        <dbReference type="SAM" id="Phobius"/>
    </source>
</evidence>
<feature type="transmembrane region" description="Helical" evidence="6">
    <location>
        <begin position="461"/>
        <end position="481"/>
    </location>
</feature>
<feature type="transmembrane region" description="Helical" evidence="6">
    <location>
        <begin position="12"/>
        <end position="30"/>
    </location>
</feature>
<evidence type="ECO:0000256" key="1">
    <source>
        <dbReference type="ARBA" id="ARBA00004651"/>
    </source>
</evidence>
<evidence type="ECO:0000313" key="8">
    <source>
        <dbReference type="Proteomes" id="UP000198510"/>
    </source>
</evidence>
<evidence type="ECO:0000256" key="5">
    <source>
        <dbReference type="ARBA" id="ARBA00023136"/>
    </source>
</evidence>
<feature type="transmembrane region" description="Helical" evidence="6">
    <location>
        <begin position="395"/>
        <end position="416"/>
    </location>
</feature>
<dbReference type="Pfam" id="PF01943">
    <property type="entry name" value="Polysacc_synt"/>
    <property type="match status" value="1"/>
</dbReference>
<keyword evidence="5 6" id="KW-0472">Membrane</keyword>
<proteinExistence type="predicted"/>
<organism evidence="7 8">
    <name type="scientific">Catalinimonas alkaloidigena</name>
    <dbReference type="NCBI Taxonomy" id="1075417"/>
    <lineage>
        <taxon>Bacteria</taxon>
        <taxon>Pseudomonadati</taxon>
        <taxon>Bacteroidota</taxon>
        <taxon>Cytophagia</taxon>
        <taxon>Cytophagales</taxon>
        <taxon>Catalimonadaceae</taxon>
        <taxon>Catalinimonas</taxon>
    </lineage>
</organism>
<reference evidence="7 8" key="1">
    <citation type="submission" date="2016-10" db="EMBL/GenBank/DDBJ databases">
        <authorList>
            <person name="de Groot N.N."/>
        </authorList>
    </citation>
    <scope>NUCLEOTIDE SEQUENCE [LARGE SCALE GENOMIC DNA]</scope>
    <source>
        <strain evidence="7 8">DSM 25186</strain>
    </source>
</reference>
<dbReference type="STRING" id="1075417.SAMN05421823_10216"/>
<dbReference type="Proteomes" id="UP000198510">
    <property type="component" value="Unassembled WGS sequence"/>
</dbReference>
<feature type="transmembrane region" description="Helical" evidence="6">
    <location>
        <begin position="341"/>
        <end position="363"/>
    </location>
</feature>
<feature type="transmembrane region" description="Helical" evidence="6">
    <location>
        <begin position="50"/>
        <end position="68"/>
    </location>
</feature>
<feature type="transmembrane region" description="Helical" evidence="6">
    <location>
        <begin position="245"/>
        <end position="265"/>
    </location>
</feature>
<feature type="transmembrane region" description="Helical" evidence="6">
    <location>
        <begin position="309"/>
        <end position="329"/>
    </location>
</feature>
<accession>A0A1G8ZKC1</accession>
<gene>
    <name evidence="7" type="ORF">SAMN05421823_10216</name>
</gene>
<dbReference type="InterPro" id="IPR002797">
    <property type="entry name" value="Polysacc_synth"/>
</dbReference>
<keyword evidence="3 6" id="KW-0812">Transmembrane</keyword>
<dbReference type="AlphaFoldDB" id="A0A1G8ZKC1"/>
<sequence>MGIIIRQGARSTLIQYVGVLIGAFNLLWLFPKFMSPAEIGLMRLLQDIAFSFASFAQLGGSNIVDKFYPVFRDDSSHHNGFFFWAVVYPVPGFLLFSLVFLIFRPFWLSIYAENTPAINEYYLLIAPLTFLYIYQFILEAYCRTQLKIVIPAVWREVVLRVLTAGLVLLYFVGWLSFAGVMKGVVAVVAIHIFLLLMYLYRLNVLRFAPNLNFITPQLLRQIGTFGSYILIGGIGGVIVTKIDSLMIAEAIDADSVAIYSIAFYIGTIIEMPRRAISQISTPILSRAWAENDLALIEELYKKSALNQTIVGVLFFLGIWCNVDAIFNLIPNAEIYRAGKYVILFVGLGKLVDMISGVNSEIILQSQYYRFNLLSIVVLAVVTIITNLIFIPRYGITGAAFATALSVTLYNLAKYGFLYLKFRLQPLDWRIALICTLGLVIYGLVELIPAPQAELWSSIQNILVRSGIIVVLFGGTVYGLGLSEDLNRLLNKYTGFRRS</sequence>
<evidence type="ECO:0000256" key="4">
    <source>
        <dbReference type="ARBA" id="ARBA00022989"/>
    </source>
</evidence>
<evidence type="ECO:0000313" key="7">
    <source>
        <dbReference type="EMBL" id="SDK15572.1"/>
    </source>
</evidence>
<feature type="transmembrane region" description="Helical" evidence="6">
    <location>
        <begin position="80"/>
        <end position="101"/>
    </location>
</feature>
<dbReference type="RefSeq" id="WP_089679210.1">
    <property type="nucleotide sequence ID" value="NZ_FNFO01000002.1"/>
</dbReference>
<dbReference type="EMBL" id="FNFO01000002">
    <property type="protein sequence ID" value="SDK15572.1"/>
    <property type="molecule type" value="Genomic_DNA"/>
</dbReference>